<proteinExistence type="predicted"/>
<keyword evidence="2" id="KW-1185">Reference proteome</keyword>
<name>A0A2A2JAM4_9BILA</name>
<evidence type="ECO:0000313" key="1">
    <source>
        <dbReference type="EMBL" id="PAV58674.1"/>
    </source>
</evidence>
<dbReference type="Proteomes" id="UP000218231">
    <property type="component" value="Unassembled WGS sequence"/>
</dbReference>
<comment type="caution">
    <text evidence="1">The sequence shown here is derived from an EMBL/GenBank/DDBJ whole genome shotgun (WGS) entry which is preliminary data.</text>
</comment>
<reference evidence="1 2" key="1">
    <citation type="journal article" date="2017" name="Curr. Biol.">
        <title>Genome architecture and evolution of a unichromosomal asexual nematode.</title>
        <authorList>
            <person name="Fradin H."/>
            <person name="Zegar C."/>
            <person name="Gutwein M."/>
            <person name="Lucas J."/>
            <person name="Kovtun M."/>
            <person name="Corcoran D."/>
            <person name="Baugh L.R."/>
            <person name="Kiontke K."/>
            <person name="Gunsalus K."/>
            <person name="Fitch D.H."/>
            <person name="Piano F."/>
        </authorList>
    </citation>
    <scope>NUCLEOTIDE SEQUENCE [LARGE SCALE GENOMIC DNA]</scope>
    <source>
        <strain evidence="1">PF1309</strain>
    </source>
</reference>
<protein>
    <submittedName>
        <fullName evidence="1">Uncharacterized protein</fullName>
    </submittedName>
</protein>
<dbReference type="EMBL" id="LIAE01010566">
    <property type="protein sequence ID" value="PAV58674.1"/>
    <property type="molecule type" value="Genomic_DNA"/>
</dbReference>
<evidence type="ECO:0000313" key="2">
    <source>
        <dbReference type="Proteomes" id="UP000218231"/>
    </source>
</evidence>
<gene>
    <name evidence="1" type="ORF">WR25_10056</name>
</gene>
<accession>A0A2A2JAM4</accession>
<sequence length="118" mass="12777">MKFCMLKDTPETSIPAIQVESCISPRILRTSTLKVVLSHVEVVTVVEQSLGGNATHVQTCAAESLALLHANGFHAELGCFDRCHITPRAASEHDQVCICKAITQSVILVTRHSAQGRL</sequence>
<organism evidence="1 2">
    <name type="scientific">Diploscapter pachys</name>
    <dbReference type="NCBI Taxonomy" id="2018661"/>
    <lineage>
        <taxon>Eukaryota</taxon>
        <taxon>Metazoa</taxon>
        <taxon>Ecdysozoa</taxon>
        <taxon>Nematoda</taxon>
        <taxon>Chromadorea</taxon>
        <taxon>Rhabditida</taxon>
        <taxon>Rhabditina</taxon>
        <taxon>Rhabditomorpha</taxon>
        <taxon>Rhabditoidea</taxon>
        <taxon>Rhabditidae</taxon>
        <taxon>Diploscapter</taxon>
    </lineage>
</organism>
<dbReference type="AlphaFoldDB" id="A0A2A2JAM4"/>